<reference evidence="1 2" key="1">
    <citation type="submission" date="2019-07" db="EMBL/GenBank/DDBJ databases">
        <authorList>
            <person name="Jastrzebski P J."/>
            <person name="Paukszto L."/>
            <person name="Jastrzebski P J."/>
        </authorList>
    </citation>
    <scope>NUCLEOTIDE SEQUENCE [LARGE SCALE GENOMIC DNA]</scope>
    <source>
        <strain evidence="1 2">WMS-il1</strain>
    </source>
</reference>
<feature type="non-terminal residue" evidence="1">
    <location>
        <position position="97"/>
    </location>
</feature>
<evidence type="ECO:0000313" key="2">
    <source>
        <dbReference type="Proteomes" id="UP000321570"/>
    </source>
</evidence>
<dbReference type="Proteomes" id="UP000321570">
    <property type="component" value="Unassembled WGS sequence"/>
</dbReference>
<accession>A0A564Y0F9</accession>
<gene>
    <name evidence="1" type="ORF">WMSIL1_LOCUS1128</name>
</gene>
<protein>
    <submittedName>
        <fullName evidence="1">Uncharacterized protein</fullName>
    </submittedName>
</protein>
<name>A0A564Y0F9_HYMDI</name>
<evidence type="ECO:0000313" key="1">
    <source>
        <dbReference type="EMBL" id="VUZ39993.1"/>
    </source>
</evidence>
<keyword evidence="2" id="KW-1185">Reference proteome</keyword>
<organism evidence="1 2">
    <name type="scientific">Hymenolepis diminuta</name>
    <name type="common">Rat tapeworm</name>
    <dbReference type="NCBI Taxonomy" id="6216"/>
    <lineage>
        <taxon>Eukaryota</taxon>
        <taxon>Metazoa</taxon>
        <taxon>Spiralia</taxon>
        <taxon>Lophotrochozoa</taxon>
        <taxon>Platyhelminthes</taxon>
        <taxon>Cestoda</taxon>
        <taxon>Eucestoda</taxon>
        <taxon>Cyclophyllidea</taxon>
        <taxon>Hymenolepididae</taxon>
        <taxon>Hymenolepis</taxon>
    </lineage>
</organism>
<proteinExistence type="predicted"/>
<dbReference type="AlphaFoldDB" id="A0A564Y0F9"/>
<sequence length="97" mass="11075">MDCKNFAFVDGTTGSEKCSPTYVPFFHVKFVLIIMLKGGLFSSSNSSIRLQFLNAEFNKISDMWHKWRDFKGFVEVGGNFIEGSLSFWANFVCQKIV</sequence>
<dbReference type="EMBL" id="CABIJS010000023">
    <property type="protein sequence ID" value="VUZ39993.1"/>
    <property type="molecule type" value="Genomic_DNA"/>
</dbReference>